<dbReference type="InterPro" id="IPR033932">
    <property type="entry name" value="YtcJ-like"/>
</dbReference>
<dbReference type="FunCoup" id="D1C540">
    <property type="interactions" value="258"/>
</dbReference>
<dbReference type="GO" id="GO:0016810">
    <property type="term" value="F:hydrolase activity, acting on carbon-nitrogen (but not peptide) bonds"/>
    <property type="evidence" value="ECO:0007669"/>
    <property type="project" value="InterPro"/>
</dbReference>
<dbReference type="AlphaFoldDB" id="D1C540"/>
<gene>
    <name evidence="2" type="ordered locus">Sthe_1925</name>
</gene>
<dbReference type="Pfam" id="PF07969">
    <property type="entry name" value="Amidohydro_3"/>
    <property type="match status" value="1"/>
</dbReference>
<organism evidence="2 3">
    <name type="scientific">Sphaerobacter thermophilus (strain ATCC 49802 / DSM 20745 / KCCM 41009 / NCIMB 13125 / S 6022)</name>
    <dbReference type="NCBI Taxonomy" id="479434"/>
    <lineage>
        <taxon>Bacteria</taxon>
        <taxon>Pseudomonadati</taxon>
        <taxon>Thermomicrobiota</taxon>
        <taxon>Thermomicrobia</taxon>
        <taxon>Sphaerobacterales</taxon>
        <taxon>Sphaerobacterineae</taxon>
        <taxon>Sphaerobacteraceae</taxon>
        <taxon>Sphaerobacter</taxon>
    </lineage>
</organism>
<dbReference type="Gene3D" id="2.30.40.10">
    <property type="entry name" value="Urease, subunit C, domain 1"/>
    <property type="match status" value="1"/>
</dbReference>
<dbReference type="HOGENOM" id="CLU_009942_1_0_0"/>
<dbReference type="Proteomes" id="UP000002027">
    <property type="component" value="Chromosome 1"/>
</dbReference>
<dbReference type="eggNOG" id="COG1574">
    <property type="taxonomic scope" value="Bacteria"/>
</dbReference>
<dbReference type="InParanoid" id="D1C540"/>
<feature type="domain" description="Amidohydrolase 3" evidence="1">
    <location>
        <begin position="51"/>
        <end position="530"/>
    </location>
</feature>
<dbReference type="EMBL" id="CP001823">
    <property type="protein sequence ID" value="ACZ39357.1"/>
    <property type="molecule type" value="Genomic_DNA"/>
</dbReference>
<dbReference type="CDD" id="cd01300">
    <property type="entry name" value="YtcJ_like"/>
    <property type="match status" value="1"/>
</dbReference>
<name>D1C540_SPHTD</name>
<sequence length="532" mass="57876">MAGAQLITNGTILTMDPAQPEVEAVGVIGERIVAVGQRRLVEAALPRGYRTLDLAGRVCLPGFNEAHNHMIGFGTALGHVPAGYPEVRAIADIVRNVAERARQVPPGTWILGRGYDDNKLAERRHPTRHDLDAAAPEHPVMVVNGSGHMSVVNSLALRLAGITRDTPDPEGGHIVRDEHGEPTGLLQETAQELVRAVIPPPTVEDHVAALRRCNDAYVAAGITSSQDAGSSLPEHLEAYQRAVREGALKLRTSMMIREHLLPHLLGLGIKQGFGDDRLRVGPVKLFIDGSLIGRTAAVSRPFLEDPREDNLGLTMMAQEALDDYVWQAHQAGFQVAVHAIGDRGIEMVLDAYERALARLPRADHRHRIEHCGILRPDLIERIARLGVLVVTQPIFITEYGDGFIRHLGLERIQLTYPFRSLLEAGIRVVFSSDCPVSSYVPLKSVQAAVTERTGSGRSYALEEAITVEEALPLYTVAGAYATFEEGRKGRIQPGMLADFAVLEQDPRAVEPEAIGAVRVSQTIIGGETVYEA</sequence>
<dbReference type="Gene3D" id="3.20.20.140">
    <property type="entry name" value="Metal-dependent hydrolases"/>
    <property type="match status" value="1"/>
</dbReference>
<dbReference type="InterPro" id="IPR032466">
    <property type="entry name" value="Metal_Hydrolase"/>
</dbReference>
<reference evidence="3" key="1">
    <citation type="submission" date="2009-11" db="EMBL/GenBank/DDBJ databases">
        <title>The complete chromosome 1 of Sphaerobacter thermophilus DSM 20745.</title>
        <authorList>
            <person name="Lucas S."/>
            <person name="Copeland A."/>
            <person name="Lapidus A."/>
            <person name="Glavina del Rio T."/>
            <person name="Dalin E."/>
            <person name="Tice H."/>
            <person name="Bruce D."/>
            <person name="Goodwin L."/>
            <person name="Pitluck S."/>
            <person name="Kyrpides N."/>
            <person name="Mavromatis K."/>
            <person name="Ivanova N."/>
            <person name="Mikhailova N."/>
            <person name="LaButti K.M."/>
            <person name="Clum A."/>
            <person name="Sun H.I."/>
            <person name="Brettin T."/>
            <person name="Detter J.C."/>
            <person name="Han C."/>
            <person name="Larimer F."/>
            <person name="Land M."/>
            <person name="Hauser L."/>
            <person name="Markowitz V."/>
            <person name="Cheng J.F."/>
            <person name="Hugenholtz P."/>
            <person name="Woyke T."/>
            <person name="Wu D."/>
            <person name="Steenblock K."/>
            <person name="Schneider S."/>
            <person name="Pukall R."/>
            <person name="Goeker M."/>
            <person name="Klenk H.P."/>
            <person name="Eisen J.A."/>
        </authorList>
    </citation>
    <scope>NUCLEOTIDE SEQUENCE [LARGE SCALE GENOMIC DNA]</scope>
    <source>
        <strain evidence="3">ATCC 49802 / DSM 20745 / S 6022</strain>
    </source>
</reference>
<keyword evidence="3" id="KW-1185">Reference proteome</keyword>
<protein>
    <submittedName>
        <fullName evidence="2">Amidohydrolase 3</fullName>
    </submittedName>
</protein>
<proteinExistence type="predicted"/>
<keyword evidence="2" id="KW-0378">Hydrolase</keyword>
<evidence type="ECO:0000313" key="2">
    <source>
        <dbReference type="EMBL" id="ACZ39357.1"/>
    </source>
</evidence>
<dbReference type="KEGG" id="sti:Sthe_1925"/>
<dbReference type="Gene3D" id="3.10.310.70">
    <property type="match status" value="1"/>
</dbReference>
<evidence type="ECO:0000259" key="1">
    <source>
        <dbReference type="Pfam" id="PF07969"/>
    </source>
</evidence>
<dbReference type="InterPro" id="IPR013108">
    <property type="entry name" value="Amidohydro_3"/>
</dbReference>
<dbReference type="SUPFAM" id="SSF51338">
    <property type="entry name" value="Composite domain of metallo-dependent hydrolases"/>
    <property type="match status" value="1"/>
</dbReference>
<accession>D1C540</accession>
<dbReference type="SUPFAM" id="SSF51556">
    <property type="entry name" value="Metallo-dependent hydrolases"/>
    <property type="match status" value="1"/>
</dbReference>
<dbReference type="OrthoDB" id="9767366at2"/>
<dbReference type="RefSeq" id="WP_012872403.1">
    <property type="nucleotide sequence ID" value="NC_013523.1"/>
</dbReference>
<dbReference type="PANTHER" id="PTHR22642:SF2">
    <property type="entry name" value="PROTEIN LONG AFTER FAR-RED 3"/>
    <property type="match status" value="1"/>
</dbReference>
<evidence type="ECO:0000313" key="3">
    <source>
        <dbReference type="Proteomes" id="UP000002027"/>
    </source>
</evidence>
<reference evidence="2 3" key="2">
    <citation type="journal article" date="2010" name="Stand. Genomic Sci.">
        <title>Complete genome sequence of Desulfohalobium retbaense type strain (HR(100)).</title>
        <authorList>
            <person name="Spring S."/>
            <person name="Nolan M."/>
            <person name="Lapidus A."/>
            <person name="Glavina Del Rio T."/>
            <person name="Copeland A."/>
            <person name="Tice H."/>
            <person name="Cheng J.F."/>
            <person name="Lucas S."/>
            <person name="Land M."/>
            <person name="Chen F."/>
            <person name="Bruce D."/>
            <person name="Goodwin L."/>
            <person name="Pitluck S."/>
            <person name="Ivanova N."/>
            <person name="Mavromatis K."/>
            <person name="Mikhailova N."/>
            <person name="Pati A."/>
            <person name="Chen A."/>
            <person name="Palaniappan K."/>
            <person name="Hauser L."/>
            <person name="Chang Y.J."/>
            <person name="Jeffries C.D."/>
            <person name="Munk C."/>
            <person name="Kiss H."/>
            <person name="Chain P."/>
            <person name="Han C."/>
            <person name="Brettin T."/>
            <person name="Detter J.C."/>
            <person name="Schuler E."/>
            <person name="Goker M."/>
            <person name="Rohde M."/>
            <person name="Bristow J."/>
            <person name="Eisen J.A."/>
            <person name="Markowitz V."/>
            <person name="Hugenholtz P."/>
            <person name="Kyrpides N.C."/>
            <person name="Klenk H.P."/>
        </authorList>
    </citation>
    <scope>NUCLEOTIDE SEQUENCE [LARGE SCALE GENOMIC DNA]</scope>
    <source>
        <strain evidence="3">ATCC 49802 / DSM 20745 / S 6022</strain>
    </source>
</reference>
<dbReference type="InterPro" id="IPR011059">
    <property type="entry name" value="Metal-dep_hydrolase_composite"/>
</dbReference>
<dbReference type="PANTHER" id="PTHR22642">
    <property type="entry name" value="IMIDAZOLONEPROPIONASE"/>
    <property type="match status" value="1"/>
</dbReference>